<dbReference type="InterPro" id="IPR011009">
    <property type="entry name" value="Kinase-like_dom_sf"/>
</dbReference>
<dbReference type="Gene3D" id="1.10.510.10">
    <property type="entry name" value="Transferase(Phosphotransferase) domain 1"/>
    <property type="match status" value="1"/>
</dbReference>
<keyword evidence="4" id="KW-0547">Nucleotide-binding</keyword>
<protein>
    <recommendedName>
        <fullName evidence="1">non-specific serine/threonine protein kinase</fullName>
        <ecNumber evidence="1">2.7.11.1</ecNumber>
    </recommendedName>
</protein>
<dbReference type="RefSeq" id="WP_273446899.1">
    <property type="nucleotide sequence ID" value="NZ_CALUGK010000006.1"/>
</dbReference>
<dbReference type="GO" id="GO:0004674">
    <property type="term" value="F:protein serine/threonine kinase activity"/>
    <property type="evidence" value="ECO:0007669"/>
    <property type="project" value="UniProtKB-KW"/>
</dbReference>
<keyword evidence="8" id="KW-1133">Transmembrane helix</keyword>
<feature type="transmembrane region" description="Helical" evidence="8">
    <location>
        <begin position="391"/>
        <end position="412"/>
    </location>
</feature>
<dbReference type="Pfam" id="PF00069">
    <property type="entry name" value="Pkinase"/>
    <property type="match status" value="1"/>
</dbReference>
<dbReference type="PANTHER" id="PTHR43289:SF6">
    <property type="entry name" value="SERINE_THREONINE-PROTEIN KINASE NEKL-3"/>
    <property type="match status" value="1"/>
</dbReference>
<evidence type="ECO:0000256" key="8">
    <source>
        <dbReference type="SAM" id="Phobius"/>
    </source>
</evidence>
<keyword evidence="2 10" id="KW-0723">Serine/threonine-protein kinase</keyword>
<evidence type="ECO:0000256" key="2">
    <source>
        <dbReference type="ARBA" id="ARBA00022527"/>
    </source>
</evidence>
<evidence type="ECO:0000256" key="7">
    <source>
        <dbReference type="SAM" id="MobiDB-lite"/>
    </source>
</evidence>
<proteinExistence type="predicted"/>
<evidence type="ECO:0000256" key="6">
    <source>
        <dbReference type="ARBA" id="ARBA00022840"/>
    </source>
</evidence>
<evidence type="ECO:0000259" key="9">
    <source>
        <dbReference type="PROSITE" id="PS50011"/>
    </source>
</evidence>
<accession>A0A921KME9</accession>
<organism evidence="10 11">
    <name type="scientific">Thermophilibacter provencensis</name>
    <dbReference type="NCBI Taxonomy" id="1852386"/>
    <lineage>
        <taxon>Bacteria</taxon>
        <taxon>Bacillati</taxon>
        <taxon>Actinomycetota</taxon>
        <taxon>Coriobacteriia</taxon>
        <taxon>Coriobacteriales</taxon>
        <taxon>Atopobiaceae</taxon>
        <taxon>Thermophilibacter</taxon>
    </lineage>
</organism>
<comment type="caution">
    <text evidence="10">The sequence shown here is derived from an EMBL/GenBank/DDBJ whole genome shotgun (WGS) entry which is preliminary data.</text>
</comment>
<dbReference type="EC" id="2.7.11.1" evidence="1"/>
<dbReference type="Proteomes" id="UP000697330">
    <property type="component" value="Unassembled WGS sequence"/>
</dbReference>
<reference evidence="10" key="1">
    <citation type="journal article" date="2021" name="PeerJ">
        <title>Extensive microbial diversity within the chicken gut microbiome revealed by metagenomics and culture.</title>
        <authorList>
            <person name="Gilroy R."/>
            <person name="Ravi A."/>
            <person name="Getino M."/>
            <person name="Pursley I."/>
            <person name="Horton D.L."/>
            <person name="Alikhan N.F."/>
            <person name="Baker D."/>
            <person name="Gharbi K."/>
            <person name="Hall N."/>
            <person name="Watson M."/>
            <person name="Adriaenssens E.M."/>
            <person name="Foster-Nyarko E."/>
            <person name="Jarju S."/>
            <person name="Secka A."/>
            <person name="Antonio M."/>
            <person name="Oren A."/>
            <person name="Chaudhuri R.R."/>
            <person name="La Ragione R."/>
            <person name="Hildebrand F."/>
            <person name="Pallen M.J."/>
        </authorList>
    </citation>
    <scope>NUCLEOTIDE SEQUENCE</scope>
    <source>
        <strain evidence="10">CHK124-7917</strain>
    </source>
</reference>
<name>A0A921KME9_9ACTN</name>
<evidence type="ECO:0000313" key="10">
    <source>
        <dbReference type="EMBL" id="HJF46268.1"/>
    </source>
</evidence>
<evidence type="ECO:0000313" key="11">
    <source>
        <dbReference type="Proteomes" id="UP000697330"/>
    </source>
</evidence>
<dbReference type="GO" id="GO:0005524">
    <property type="term" value="F:ATP binding"/>
    <property type="evidence" value="ECO:0007669"/>
    <property type="project" value="UniProtKB-KW"/>
</dbReference>
<keyword evidence="6" id="KW-0067">ATP-binding</keyword>
<feature type="transmembrane region" description="Helical" evidence="8">
    <location>
        <begin position="348"/>
        <end position="370"/>
    </location>
</feature>
<feature type="transmembrane region" description="Helical" evidence="8">
    <location>
        <begin position="314"/>
        <end position="336"/>
    </location>
</feature>
<dbReference type="InterPro" id="IPR000719">
    <property type="entry name" value="Prot_kinase_dom"/>
</dbReference>
<dbReference type="EMBL" id="DYWQ01000167">
    <property type="protein sequence ID" value="HJF46268.1"/>
    <property type="molecule type" value="Genomic_DNA"/>
</dbReference>
<reference evidence="10" key="2">
    <citation type="submission" date="2021-09" db="EMBL/GenBank/DDBJ databases">
        <authorList>
            <person name="Gilroy R."/>
        </authorList>
    </citation>
    <scope>NUCLEOTIDE SEQUENCE</scope>
    <source>
        <strain evidence="10">CHK124-7917</strain>
    </source>
</reference>
<evidence type="ECO:0000256" key="5">
    <source>
        <dbReference type="ARBA" id="ARBA00022777"/>
    </source>
</evidence>
<evidence type="ECO:0000256" key="4">
    <source>
        <dbReference type="ARBA" id="ARBA00022741"/>
    </source>
</evidence>
<keyword evidence="5 10" id="KW-0418">Kinase</keyword>
<sequence>METCEDTLEDDLARYLDSLGREDSYRVDAVLKEGPLEVTERVFFVGRSGAELGPFVRKYLSAESGLGGAYEALLAAQRRGVSLPHLPRIVECYRHDDKNVVVMECVRGETLSERVRSAQTPGGRLDLLACVFPDLCDAVSELHERLDPPIIHRDLKPENVMVSGSGVTLIDLGIARSFREDGERDTTHFGTRAYAPPEQFGFGQTDARSDVYALGMLLFFCVTGLEPAARDRERGFAGAGVPDPLRLVIVRATQLDPAARYATVRELRDALVFALGDVTRGRGGDSPAEEPPSFEPERPSPGTLLARVPRWVGAIWNLAVLSLCGLCIVGCVMGFVQPTPENAKWPVWYRFFSYLVFLMPALVIAGYLMLDRRPLRREIPALARLTVRQETRAGLLAILGLLVLWVLASLVAQV</sequence>
<keyword evidence="3" id="KW-0808">Transferase</keyword>
<dbReference type="AlphaFoldDB" id="A0A921KME9"/>
<feature type="domain" description="Protein kinase" evidence="9">
    <location>
        <begin position="25"/>
        <end position="272"/>
    </location>
</feature>
<dbReference type="SUPFAM" id="SSF56112">
    <property type="entry name" value="Protein kinase-like (PK-like)"/>
    <property type="match status" value="1"/>
</dbReference>
<dbReference type="InterPro" id="IPR008271">
    <property type="entry name" value="Ser/Thr_kinase_AS"/>
</dbReference>
<dbReference type="SMART" id="SM00220">
    <property type="entry name" value="S_TKc"/>
    <property type="match status" value="1"/>
</dbReference>
<evidence type="ECO:0000256" key="3">
    <source>
        <dbReference type="ARBA" id="ARBA00022679"/>
    </source>
</evidence>
<dbReference type="PROSITE" id="PS00108">
    <property type="entry name" value="PROTEIN_KINASE_ST"/>
    <property type="match status" value="1"/>
</dbReference>
<keyword evidence="8" id="KW-0812">Transmembrane</keyword>
<feature type="region of interest" description="Disordered" evidence="7">
    <location>
        <begin position="281"/>
        <end position="301"/>
    </location>
</feature>
<dbReference type="CDD" id="cd14014">
    <property type="entry name" value="STKc_PknB_like"/>
    <property type="match status" value="1"/>
</dbReference>
<dbReference type="PANTHER" id="PTHR43289">
    <property type="entry name" value="MITOGEN-ACTIVATED PROTEIN KINASE KINASE KINASE 20-RELATED"/>
    <property type="match status" value="1"/>
</dbReference>
<keyword evidence="8" id="KW-0472">Membrane</keyword>
<gene>
    <name evidence="10" type="ORF">K8U72_10915</name>
</gene>
<dbReference type="PROSITE" id="PS50011">
    <property type="entry name" value="PROTEIN_KINASE_DOM"/>
    <property type="match status" value="1"/>
</dbReference>
<evidence type="ECO:0000256" key="1">
    <source>
        <dbReference type="ARBA" id="ARBA00012513"/>
    </source>
</evidence>